<reference evidence="3" key="1">
    <citation type="journal article" date="2021" name="Syst. Appl. Microbiol.">
        <title>Roseomonas hellenica sp. nov., isolated from roots of wild-growing Alkanna tinctoria.</title>
        <authorList>
            <person name="Rat A."/>
            <person name="Naranjo H.D."/>
            <person name="Lebbe L."/>
            <person name="Cnockaert M."/>
            <person name="Krigas N."/>
            <person name="Grigoriadou K."/>
            <person name="Maloupa E."/>
            <person name="Willems A."/>
        </authorList>
    </citation>
    <scope>NUCLEOTIDE SEQUENCE [LARGE SCALE GENOMIC DNA]</scope>
    <source>
        <strain evidence="3">LMG 31523</strain>
    </source>
</reference>
<dbReference type="EMBL" id="JAAGBB010000069">
    <property type="protein sequence ID" value="MBR0668783.1"/>
    <property type="molecule type" value="Genomic_DNA"/>
</dbReference>
<evidence type="ECO:0000313" key="2">
    <source>
        <dbReference type="EMBL" id="MBR0668783.1"/>
    </source>
</evidence>
<protein>
    <submittedName>
        <fullName evidence="2">Uncharacterized protein</fullName>
    </submittedName>
</protein>
<evidence type="ECO:0000313" key="3">
    <source>
        <dbReference type="Proteomes" id="UP001196870"/>
    </source>
</evidence>
<gene>
    <name evidence="2" type="ORF">GXW71_30820</name>
</gene>
<feature type="compositionally biased region" description="Pro residues" evidence="1">
    <location>
        <begin position="108"/>
        <end position="126"/>
    </location>
</feature>
<proteinExistence type="predicted"/>
<accession>A0ABS5F8K8</accession>
<feature type="region of interest" description="Disordered" evidence="1">
    <location>
        <begin position="1"/>
        <end position="28"/>
    </location>
</feature>
<name>A0ABS5F8K8_9PROT</name>
<organism evidence="2 3">
    <name type="scientific">Plastoroseomonas hellenica</name>
    <dbReference type="NCBI Taxonomy" id="2687306"/>
    <lineage>
        <taxon>Bacteria</taxon>
        <taxon>Pseudomonadati</taxon>
        <taxon>Pseudomonadota</taxon>
        <taxon>Alphaproteobacteria</taxon>
        <taxon>Acetobacterales</taxon>
        <taxon>Acetobacteraceae</taxon>
        <taxon>Plastoroseomonas</taxon>
    </lineage>
</organism>
<dbReference type="Proteomes" id="UP001196870">
    <property type="component" value="Unassembled WGS sequence"/>
</dbReference>
<feature type="compositionally biased region" description="Low complexity" evidence="1">
    <location>
        <begin position="1"/>
        <end position="15"/>
    </location>
</feature>
<dbReference type="RefSeq" id="WP_211856806.1">
    <property type="nucleotide sequence ID" value="NZ_JAAGBB010000069.1"/>
</dbReference>
<feature type="non-terminal residue" evidence="2">
    <location>
        <position position="1"/>
    </location>
</feature>
<feature type="region of interest" description="Disordered" evidence="1">
    <location>
        <begin position="84"/>
        <end position="126"/>
    </location>
</feature>
<keyword evidence="3" id="KW-1185">Reference proteome</keyword>
<sequence length="126" mass="12342">RRSRAGMGRAAAASAGMGGALNPKTSGGALAAASDALGGIRRDAVLGAHAVAFGDVVGGVARALGATGLVAAQGALRGRLRSLWDRPDDVPATPSWAPGTPGSSGPWFPSPMPGAPAWVPQPPAEQ</sequence>
<evidence type="ECO:0000256" key="1">
    <source>
        <dbReference type="SAM" id="MobiDB-lite"/>
    </source>
</evidence>
<comment type="caution">
    <text evidence="2">The sequence shown here is derived from an EMBL/GenBank/DDBJ whole genome shotgun (WGS) entry which is preliminary data.</text>
</comment>